<keyword evidence="4" id="KW-1185">Reference proteome</keyword>
<name>A0ABV9BWD8_9ACTN</name>
<gene>
    <name evidence="3" type="ORF">ACFPEN_35870</name>
</gene>
<organism evidence="3 4">
    <name type="scientific">Streptomyces ehimensis</name>
    <dbReference type="NCBI Taxonomy" id="68195"/>
    <lineage>
        <taxon>Bacteria</taxon>
        <taxon>Bacillati</taxon>
        <taxon>Actinomycetota</taxon>
        <taxon>Actinomycetes</taxon>
        <taxon>Kitasatosporales</taxon>
        <taxon>Streptomycetaceae</taxon>
        <taxon>Streptomyces</taxon>
    </lineage>
</organism>
<keyword evidence="2" id="KW-1133">Transmembrane helix</keyword>
<sequence length="254" mass="27799">MERQQLKHVIRTLWITGTAAVIIIAAAAWWLGEEHRDTRRDDAAVLGDVLVGRDGRTLTTTARWAPCQSKRPQLQARESAGTVTVVLRESTADLRHQCASTDQQVSTTLNEPLGTRQLVDAGTGATITPFGAAQLVAPHYLPQGYAQTDEIYEEPSAERCAPSPFNRTDTPSWTRFYQKGSTRPSLAIAQVTKPAPDDGRDTPASVDGHPAHLREQGSAHCLTWSNGKYSITVLSRDPQLPTAELLRIANQLND</sequence>
<evidence type="ECO:0000313" key="3">
    <source>
        <dbReference type="EMBL" id="MFC4518236.1"/>
    </source>
</evidence>
<feature type="transmembrane region" description="Helical" evidence="2">
    <location>
        <begin position="12"/>
        <end position="31"/>
    </location>
</feature>
<keyword evidence="2" id="KW-0472">Membrane</keyword>
<dbReference type="EMBL" id="JBHSFS010000038">
    <property type="protein sequence ID" value="MFC4518236.1"/>
    <property type="molecule type" value="Genomic_DNA"/>
</dbReference>
<evidence type="ECO:0008006" key="5">
    <source>
        <dbReference type="Google" id="ProtNLM"/>
    </source>
</evidence>
<dbReference type="RefSeq" id="WP_417924518.1">
    <property type="nucleotide sequence ID" value="NZ_JBHSFS010000038.1"/>
</dbReference>
<reference evidence="4" key="1">
    <citation type="journal article" date="2019" name="Int. J. Syst. Evol. Microbiol.">
        <title>The Global Catalogue of Microorganisms (GCM) 10K type strain sequencing project: providing services to taxonomists for standard genome sequencing and annotation.</title>
        <authorList>
            <consortium name="The Broad Institute Genomics Platform"/>
            <consortium name="The Broad Institute Genome Sequencing Center for Infectious Disease"/>
            <person name="Wu L."/>
            <person name="Ma J."/>
        </authorList>
    </citation>
    <scope>NUCLEOTIDE SEQUENCE [LARGE SCALE GENOMIC DNA]</scope>
    <source>
        <strain evidence="4">CECT 8064</strain>
    </source>
</reference>
<dbReference type="Proteomes" id="UP001595990">
    <property type="component" value="Unassembled WGS sequence"/>
</dbReference>
<evidence type="ECO:0000256" key="2">
    <source>
        <dbReference type="SAM" id="Phobius"/>
    </source>
</evidence>
<evidence type="ECO:0000313" key="4">
    <source>
        <dbReference type="Proteomes" id="UP001595990"/>
    </source>
</evidence>
<proteinExistence type="predicted"/>
<accession>A0ABV9BWD8</accession>
<evidence type="ECO:0000256" key="1">
    <source>
        <dbReference type="SAM" id="MobiDB-lite"/>
    </source>
</evidence>
<feature type="region of interest" description="Disordered" evidence="1">
    <location>
        <begin position="192"/>
        <end position="211"/>
    </location>
</feature>
<protein>
    <recommendedName>
        <fullName evidence="5">Secreted protein</fullName>
    </recommendedName>
</protein>
<keyword evidence="2" id="KW-0812">Transmembrane</keyword>
<comment type="caution">
    <text evidence="3">The sequence shown here is derived from an EMBL/GenBank/DDBJ whole genome shotgun (WGS) entry which is preliminary data.</text>
</comment>